<comment type="caution">
    <text evidence="2">The sequence shown here is derived from an EMBL/GenBank/DDBJ whole genome shotgun (WGS) entry which is preliminary data.</text>
</comment>
<evidence type="ECO:0000313" key="2">
    <source>
        <dbReference type="EMBL" id="GJE91791.1"/>
    </source>
</evidence>
<accession>A0A9P3GBF1</accession>
<dbReference type="EMBL" id="BPQB01000023">
    <property type="protein sequence ID" value="GJE91791.1"/>
    <property type="molecule type" value="Genomic_DNA"/>
</dbReference>
<feature type="domain" description="Dienelactone hydrolase" evidence="1">
    <location>
        <begin position="28"/>
        <end position="263"/>
    </location>
</feature>
<dbReference type="PANTHER" id="PTHR17630:SF44">
    <property type="entry name" value="PROTEIN AIM2"/>
    <property type="match status" value="1"/>
</dbReference>
<dbReference type="Pfam" id="PF01738">
    <property type="entry name" value="DLH"/>
    <property type="match status" value="1"/>
</dbReference>
<keyword evidence="3" id="KW-1185">Reference proteome</keyword>
<protein>
    <submittedName>
        <fullName evidence="2">Dienelactone hydrolase family protein</fullName>
    </submittedName>
</protein>
<dbReference type="GO" id="GO:0016787">
    <property type="term" value="F:hydrolase activity"/>
    <property type="evidence" value="ECO:0007669"/>
    <property type="project" value="UniProtKB-KW"/>
</dbReference>
<dbReference type="SUPFAM" id="SSF53474">
    <property type="entry name" value="alpha/beta-Hydrolases"/>
    <property type="match status" value="1"/>
</dbReference>
<name>A0A9P3GBF1_9APHY</name>
<dbReference type="AlphaFoldDB" id="A0A9P3GBF1"/>
<dbReference type="InterPro" id="IPR029058">
    <property type="entry name" value="AB_hydrolase_fold"/>
</dbReference>
<dbReference type="PANTHER" id="PTHR17630">
    <property type="entry name" value="DIENELACTONE HYDROLASE"/>
    <property type="match status" value="1"/>
</dbReference>
<evidence type="ECO:0000313" key="3">
    <source>
        <dbReference type="Proteomes" id="UP000703269"/>
    </source>
</evidence>
<gene>
    <name evidence="2" type="ORF">PsYK624_079420</name>
</gene>
<reference evidence="2 3" key="1">
    <citation type="submission" date="2021-08" db="EMBL/GenBank/DDBJ databases">
        <title>Draft Genome Sequence of Phanerochaete sordida strain YK-624.</title>
        <authorList>
            <person name="Mori T."/>
            <person name="Dohra H."/>
            <person name="Suzuki T."/>
            <person name="Kawagishi H."/>
            <person name="Hirai H."/>
        </authorList>
    </citation>
    <scope>NUCLEOTIDE SEQUENCE [LARGE SCALE GENOMIC DNA]</scope>
    <source>
        <strain evidence="2 3">YK-624</strain>
    </source>
</reference>
<proteinExistence type="predicted"/>
<organism evidence="2 3">
    <name type="scientific">Phanerochaete sordida</name>
    <dbReference type="NCBI Taxonomy" id="48140"/>
    <lineage>
        <taxon>Eukaryota</taxon>
        <taxon>Fungi</taxon>
        <taxon>Dikarya</taxon>
        <taxon>Basidiomycota</taxon>
        <taxon>Agaricomycotina</taxon>
        <taxon>Agaricomycetes</taxon>
        <taxon>Polyporales</taxon>
        <taxon>Phanerochaetaceae</taxon>
        <taxon>Phanerochaete</taxon>
    </lineage>
</organism>
<dbReference type="OrthoDB" id="10019231at2759"/>
<keyword evidence="2" id="KW-0378">Hydrolase</keyword>
<dbReference type="Gene3D" id="3.40.50.1820">
    <property type="entry name" value="alpha/beta hydrolase"/>
    <property type="match status" value="1"/>
</dbReference>
<dbReference type="Proteomes" id="UP000703269">
    <property type="component" value="Unassembled WGS sequence"/>
</dbReference>
<evidence type="ECO:0000259" key="1">
    <source>
        <dbReference type="Pfam" id="PF01738"/>
    </source>
</evidence>
<dbReference type="InterPro" id="IPR002925">
    <property type="entry name" value="Dienelactn_hydro"/>
</dbReference>
<sequence>MSCEQCTQGYVLTGEPTGAMVDGAYFRAGPEGADPSKAIVILTDVFGLPLKNCKLIADELSKRVKCDVWVPDLFAGAPPVTVDELEPLMPYRPGQTMPFTTKLRVFWLLLTRGFKLFGLRAAVIDPRVTEFVTKIRKEKGYTRVGAAGYCLGGTIAIRLGATDLFDSLVILHPGNTTIEQIKAIKKPAAWACAEEDMSFKKPLRDEAEALFASRKDKPEFVEYEFKDYKGTCHGFAARPNLEVPEIVEAYHGALDQTAAWFEKTL</sequence>